<accession>A0AAN8U4A0</accession>
<dbReference type="Proteomes" id="UP001371456">
    <property type="component" value="Unassembled WGS sequence"/>
</dbReference>
<proteinExistence type="predicted"/>
<reference evidence="2 3" key="1">
    <citation type="submission" date="2024-02" db="EMBL/GenBank/DDBJ databases">
        <title>de novo genome assembly of Solanum bulbocastanum strain 11H21.</title>
        <authorList>
            <person name="Hosaka A.J."/>
        </authorList>
    </citation>
    <scope>NUCLEOTIDE SEQUENCE [LARGE SCALE GENOMIC DNA]</scope>
    <source>
        <tissue evidence="2">Young leaves</tissue>
    </source>
</reference>
<organism evidence="2 3">
    <name type="scientific">Solanum bulbocastanum</name>
    <name type="common">Wild potato</name>
    <dbReference type="NCBI Taxonomy" id="147425"/>
    <lineage>
        <taxon>Eukaryota</taxon>
        <taxon>Viridiplantae</taxon>
        <taxon>Streptophyta</taxon>
        <taxon>Embryophyta</taxon>
        <taxon>Tracheophyta</taxon>
        <taxon>Spermatophyta</taxon>
        <taxon>Magnoliopsida</taxon>
        <taxon>eudicotyledons</taxon>
        <taxon>Gunneridae</taxon>
        <taxon>Pentapetalae</taxon>
        <taxon>asterids</taxon>
        <taxon>lamiids</taxon>
        <taxon>Solanales</taxon>
        <taxon>Solanaceae</taxon>
        <taxon>Solanoideae</taxon>
        <taxon>Solaneae</taxon>
        <taxon>Solanum</taxon>
    </lineage>
</organism>
<dbReference type="PANTHER" id="PTHR47718:SF17">
    <property type="entry name" value="PROTEIN FAR1-RELATED SEQUENCE 5-LIKE"/>
    <property type="match status" value="1"/>
</dbReference>
<gene>
    <name evidence="2" type="ORF">RDI58_000998</name>
</gene>
<dbReference type="PANTHER" id="PTHR47718">
    <property type="entry name" value="OS01G0519700 PROTEIN"/>
    <property type="match status" value="1"/>
</dbReference>
<evidence type="ECO:0000313" key="3">
    <source>
        <dbReference type="Proteomes" id="UP001371456"/>
    </source>
</evidence>
<protein>
    <recommendedName>
        <fullName evidence="1">MULE transposase domain-containing protein</fullName>
    </recommendedName>
</protein>
<evidence type="ECO:0000313" key="2">
    <source>
        <dbReference type="EMBL" id="KAK6803214.1"/>
    </source>
</evidence>
<evidence type="ECO:0000259" key="1">
    <source>
        <dbReference type="Pfam" id="PF10551"/>
    </source>
</evidence>
<dbReference type="Pfam" id="PF10551">
    <property type="entry name" value="MULE"/>
    <property type="match status" value="1"/>
</dbReference>
<feature type="domain" description="MULE transposase" evidence="1">
    <location>
        <begin position="54"/>
        <end position="123"/>
    </location>
</feature>
<dbReference type="AlphaFoldDB" id="A0AAN8U4A0"/>
<dbReference type="InterPro" id="IPR018289">
    <property type="entry name" value="MULE_transposase_dom"/>
</dbReference>
<sequence length="186" mass="21429">MDPNNQNSQLTQVLNHVLGLIEDDSLLSQNDELDQDSDGGYGDYHEVYLHSNVKHKGSILLGCAFLTSEDIKRYKFVFSTWVATMGNVLPTAILTDQCKSIKATIREVLSDTIHRYCIWHIMTKLPAKLKAEYLKRLYHCEIEKHVDFDVVEGVEKYSVTIFSICSDFHGNQFVYTVDYRPNNQYL</sequence>
<name>A0AAN8U4A0_SOLBU</name>
<comment type="caution">
    <text evidence="2">The sequence shown here is derived from an EMBL/GenBank/DDBJ whole genome shotgun (WGS) entry which is preliminary data.</text>
</comment>
<keyword evidence="3" id="KW-1185">Reference proteome</keyword>
<dbReference type="EMBL" id="JBANQN010000001">
    <property type="protein sequence ID" value="KAK6803214.1"/>
    <property type="molecule type" value="Genomic_DNA"/>
</dbReference>